<keyword evidence="4 6" id="KW-0472">Membrane</keyword>
<keyword evidence="2 6" id="KW-0812">Transmembrane</keyword>
<feature type="region of interest" description="Disordered" evidence="5">
    <location>
        <begin position="258"/>
        <end position="347"/>
    </location>
</feature>
<evidence type="ECO:0000256" key="1">
    <source>
        <dbReference type="ARBA" id="ARBA00004141"/>
    </source>
</evidence>
<evidence type="ECO:0000256" key="5">
    <source>
        <dbReference type="SAM" id="MobiDB-lite"/>
    </source>
</evidence>
<feature type="region of interest" description="Disordered" evidence="5">
    <location>
        <begin position="1637"/>
        <end position="1657"/>
    </location>
</feature>
<feature type="region of interest" description="Disordered" evidence="5">
    <location>
        <begin position="1308"/>
        <end position="1439"/>
    </location>
</feature>
<feature type="compositionally biased region" description="Basic and acidic residues" evidence="5">
    <location>
        <begin position="867"/>
        <end position="877"/>
    </location>
</feature>
<protein>
    <recommendedName>
        <fullName evidence="11">Fusaric acid resistance protein-like</fullName>
    </recommendedName>
</protein>
<dbReference type="InterPro" id="IPR018823">
    <property type="entry name" value="ArAE_2_N"/>
</dbReference>
<feature type="region of interest" description="Disordered" evidence="5">
    <location>
        <begin position="628"/>
        <end position="671"/>
    </location>
</feature>
<feature type="compositionally biased region" description="Polar residues" evidence="5">
    <location>
        <begin position="405"/>
        <end position="418"/>
    </location>
</feature>
<feature type="transmembrane region" description="Helical" evidence="6">
    <location>
        <begin position="25"/>
        <end position="45"/>
    </location>
</feature>
<dbReference type="Pfam" id="PF13515">
    <property type="entry name" value="FUSC_2"/>
    <property type="match status" value="1"/>
</dbReference>
<feature type="region of interest" description="Disordered" evidence="5">
    <location>
        <begin position="569"/>
        <end position="611"/>
    </location>
</feature>
<organism evidence="9 10">
    <name type="scientific">Lunasporangiospora selenospora</name>
    <dbReference type="NCBI Taxonomy" id="979761"/>
    <lineage>
        <taxon>Eukaryota</taxon>
        <taxon>Fungi</taxon>
        <taxon>Fungi incertae sedis</taxon>
        <taxon>Mucoromycota</taxon>
        <taxon>Mortierellomycotina</taxon>
        <taxon>Mortierellomycetes</taxon>
        <taxon>Mortierellales</taxon>
        <taxon>Mortierellaceae</taxon>
        <taxon>Lunasporangiospora</taxon>
    </lineage>
</organism>
<feature type="compositionally biased region" description="Polar residues" evidence="5">
    <location>
        <begin position="426"/>
        <end position="454"/>
    </location>
</feature>
<feature type="domain" description="Putative ER transporter 6TM N-terminal" evidence="7">
    <location>
        <begin position="68"/>
        <end position="238"/>
    </location>
</feature>
<dbReference type="OrthoDB" id="1924968at2759"/>
<evidence type="ECO:0008006" key="11">
    <source>
        <dbReference type="Google" id="ProtNLM"/>
    </source>
</evidence>
<feature type="transmembrane region" description="Helical" evidence="6">
    <location>
        <begin position="1244"/>
        <end position="1273"/>
    </location>
</feature>
<evidence type="ECO:0000313" key="10">
    <source>
        <dbReference type="Proteomes" id="UP000780801"/>
    </source>
</evidence>
<evidence type="ECO:0000256" key="6">
    <source>
        <dbReference type="SAM" id="Phobius"/>
    </source>
</evidence>
<evidence type="ECO:0000313" key="9">
    <source>
        <dbReference type="EMBL" id="KAF9583305.1"/>
    </source>
</evidence>
<dbReference type="InterPro" id="IPR049453">
    <property type="entry name" value="Memb_transporter_dom"/>
</dbReference>
<gene>
    <name evidence="9" type="ORF">BGW38_009787</name>
</gene>
<dbReference type="Pfam" id="PF10337">
    <property type="entry name" value="ArAE_2_N"/>
    <property type="match status" value="1"/>
</dbReference>
<proteinExistence type="predicted"/>
<feature type="compositionally biased region" description="Basic and acidic residues" evidence="5">
    <location>
        <begin position="1339"/>
        <end position="1352"/>
    </location>
</feature>
<feature type="transmembrane region" description="Helical" evidence="6">
    <location>
        <begin position="1173"/>
        <end position="1190"/>
    </location>
</feature>
<feature type="transmembrane region" description="Helical" evidence="6">
    <location>
        <begin position="125"/>
        <end position="147"/>
    </location>
</feature>
<feature type="transmembrane region" description="Helical" evidence="6">
    <location>
        <begin position="1220"/>
        <end position="1238"/>
    </location>
</feature>
<feature type="compositionally biased region" description="Basic and acidic residues" evidence="5">
    <location>
        <begin position="1369"/>
        <end position="1384"/>
    </location>
</feature>
<dbReference type="PANTHER" id="PTHR47804:SF3">
    <property type="entry name" value="PROTEIN BRE4"/>
    <property type="match status" value="1"/>
</dbReference>
<dbReference type="GO" id="GO:0016020">
    <property type="term" value="C:membrane"/>
    <property type="evidence" value="ECO:0007669"/>
    <property type="project" value="UniProtKB-SubCell"/>
</dbReference>
<feature type="region of interest" description="Disordered" evidence="5">
    <location>
        <begin position="954"/>
        <end position="990"/>
    </location>
</feature>
<name>A0A9P6FWS6_9FUNG</name>
<evidence type="ECO:0000256" key="3">
    <source>
        <dbReference type="ARBA" id="ARBA00022989"/>
    </source>
</evidence>
<keyword evidence="10" id="KW-1185">Reference proteome</keyword>
<sequence>DFLGPLPFLANVTVVFVHPARTVGAMLEVTASSIMGAILATVWILPRQAVEIAINKRVVENGGQISGDATWVVEAVWFFIGIWIMTTLKAKYPKLTSMFLIFTTAHIFEHGRALDNTSFDFQKDFWAWMTPMMLGVAICLVTCVVIWPETASDGLGRALYESLDSSRALLSLSTRMFLLHHRTIAQPLSVMDNAHTQVKQAQKKLHTAYKEARYEVTYSEMDPAGYKEARFVLTSMMRHLGSMSLVVRNERLTMLARPQYQQREEDVRPGSGDANASVSEDDGTHGQTSRGRDGGGHLSENDGSRDGSISHVGPVGASNHPQEDSIQPHTRECPTHSPRRPSRADELNRIRQLFLRAENRTGISLAVRQEQQRRCEQTLVKLRRISSARARAALRRKSFNDFLQSSTPVMRSSPTEIASSRHGQDDSGTQVGPSQHGTSRNHSSNAQRAFTTTGVEEPTAERRRRLKQIWKAYKRAERADKIEKKRLAKERSLHENDPLTASVPRKEFVSGDQRLFILFLDMVRAPLQRLSNACCLAILAIEQNVVSELNVEKDRKEWIRQQESKKAIALKKSKERKEEEEEEEEENGLAQERSRTEQDVEGGVTGAGRASSRWTRIRDKLASCAKSFHLAQDPTDEPETDTQSRRRRRLSKSSRSGKSLDSIHPNAFQLGTEGASGSIRMSFGEALGDLEDNAADGIEREILLPAGISLVQYLKQELEAFDNAEAESLKRFTAKHSDMDIGLRQELFLIFFFLFAMRETAKELVRLAKHDEELEAEVQSRVENNHFRIGRKKLWWPKVVGNFWKWVSWGTYSQARSNEGYTGALMNSNRNLDSQQPRLVEEERARVQAKEMAKMAAKEAQSGSEGLQERNNDARGRMTRENILKLQRSKSMSAAVNHRQQAEDLCLDLSNSRDSQEATSNLWFQMTSLNKIKSHQPKLQTTEFLDQDFNRREHSFSHSNQTHVSETREAESGPATHRPITQPLMEHRESSADDSFAIVDIPEFHPFHVQDTGEGNALGTNDGLGKGEQTEAQAVEPPLNETNNYRARNIHATTKAPQPLAGDHPTLPSGAQATPTRAQQQPGAVAPLIFVNGCQEPKTWRYRLWEAIETLKSAEVKYGLKMAAGLTLIGLWTWLRVDVDSLVANRDVWAMMTVMAGLSPTIGATLRVVGQRVLGTIVGVAWAIVTYVIAPGSPYPIAFMFIPFSLVVAFLILETPNPMTGIVMMLTYSSAILAPYHSQIPETFYALCLIRALTVTAGILVAVLFNTCLWPLLARKELRKEISMLVGRQGVLFAELMSTFLLDRKPVPRRASRAGQRSTLHQPQDIDRDTPEVGSQERSPLHKDENGMERRGQGVVRESAEVIGGSSTIKDRSGELKYEQKEQSSRPNSEVLVLTGHGSKQVDPPKPDQPEQVESPTGPPPVEIAFPDHEYDDDDEDPHAFDSERLAFQRVENQLQAKLLQIDLLLKLSDMEPRLKGKFPTKLYQRIGQCCQNILDRIVSMRTSAQLLSPEVWEVVTGPMSFYRRDMTPVPPYLPSARLARWRVVQKVREAIFAYKEATGKTQYTFIYYYAFSSALEEVIEELELLAILVRPVVGIIYGSSHDEYIHGASNYRLDSSSTALPTSNFFPDPSQVRIRYPKESHLPPDPDVDTSQRRHG</sequence>
<feature type="region of interest" description="Disordered" evidence="5">
    <location>
        <begin position="1054"/>
        <end position="1075"/>
    </location>
</feature>
<evidence type="ECO:0000259" key="7">
    <source>
        <dbReference type="Pfam" id="PF10337"/>
    </source>
</evidence>
<evidence type="ECO:0000256" key="2">
    <source>
        <dbReference type="ARBA" id="ARBA00022692"/>
    </source>
</evidence>
<evidence type="ECO:0000259" key="8">
    <source>
        <dbReference type="Pfam" id="PF13515"/>
    </source>
</evidence>
<comment type="subcellular location">
    <subcellularLocation>
        <location evidence="1">Membrane</location>
        <topology evidence="1">Multi-pass membrane protein</topology>
    </subcellularLocation>
</comment>
<dbReference type="PANTHER" id="PTHR47804">
    <property type="entry name" value="60S RIBOSOMAL PROTEIN L19"/>
    <property type="match status" value="1"/>
</dbReference>
<evidence type="ECO:0000256" key="4">
    <source>
        <dbReference type="ARBA" id="ARBA00023136"/>
    </source>
</evidence>
<feature type="compositionally biased region" description="Basic and acidic residues" evidence="5">
    <location>
        <begin position="290"/>
        <end position="305"/>
    </location>
</feature>
<comment type="caution">
    <text evidence="9">The sequence shown here is derived from an EMBL/GenBank/DDBJ whole genome shotgun (WGS) entry which is preliminary data.</text>
</comment>
<feature type="compositionally biased region" description="Acidic residues" evidence="5">
    <location>
        <begin position="578"/>
        <end position="587"/>
    </location>
</feature>
<accession>A0A9P6FWS6</accession>
<feature type="region of interest" description="Disordered" evidence="5">
    <location>
        <begin position="857"/>
        <end position="877"/>
    </location>
</feature>
<dbReference type="Proteomes" id="UP000780801">
    <property type="component" value="Unassembled WGS sequence"/>
</dbReference>
<dbReference type="InterPro" id="IPR052430">
    <property type="entry name" value="IVT-Associated"/>
</dbReference>
<dbReference type="EMBL" id="JAABOA010000742">
    <property type="protein sequence ID" value="KAF9583305.1"/>
    <property type="molecule type" value="Genomic_DNA"/>
</dbReference>
<feature type="transmembrane region" description="Helical" evidence="6">
    <location>
        <begin position="1148"/>
        <end position="1166"/>
    </location>
</feature>
<reference evidence="9" key="1">
    <citation type="journal article" date="2020" name="Fungal Divers.">
        <title>Resolving the Mortierellaceae phylogeny through synthesis of multi-gene phylogenetics and phylogenomics.</title>
        <authorList>
            <person name="Vandepol N."/>
            <person name="Liber J."/>
            <person name="Desiro A."/>
            <person name="Na H."/>
            <person name="Kennedy M."/>
            <person name="Barry K."/>
            <person name="Grigoriev I.V."/>
            <person name="Miller A.N."/>
            <person name="O'Donnell K."/>
            <person name="Stajich J.E."/>
            <person name="Bonito G."/>
        </authorList>
    </citation>
    <scope>NUCLEOTIDE SEQUENCE</scope>
    <source>
        <strain evidence="9">KOD1015</strain>
    </source>
</reference>
<keyword evidence="3 6" id="KW-1133">Transmembrane helix</keyword>
<feature type="non-terminal residue" evidence="9">
    <location>
        <position position="1"/>
    </location>
</feature>
<feature type="domain" description="Integral membrane bound transporter" evidence="8">
    <location>
        <begin position="1145"/>
        <end position="1265"/>
    </location>
</feature>
<feature type="region of interest" description="Disordered" evidence="5">
    <location>
        <begin position="405"/>
        <end position="462"/>
    </location>
</feature>
<feature type="region of interest" description="Disordered" evidence="5">
    <location>
        <begin position="1007"/>
        <end position="1039"/>
    </location>
</feature>